<dbReference type="EMBL" id="BAAALT010000058">
    <property type="protein sequence ID" value="GAA1800896.1"/>
    <property type="molecule type" value="Genomic_DNA"/>
</dbReference>
<dbReference type="InterPro" id="IPR038756">
    <property type="entry name" value="CheX-like"/>
</dbReference>
<accession>A0ABP4Y1N5</accession>
<dbReference type="Gene3D" id="3.40.1550.10">
    <property type="entry name" value="CheC-like"/>
    <property type="match status" value="1"/>
</dbReference>
<dbReference type="Pfam" id="PF13690">
    <property type="entry name" value="CheX"/>
    <property type="match status" value="1"/>
</dbReference>
<organism evidence="3 4">
    <name type="scientific">Luedemannella flava</name>
    <dbReference type="NCBI Taxonomy" id="349316"/>
    <lineage>
        <taxon>Bacteria</taxon>
        <taxon>Bacillati</taxon>
        <taxon>Actinomycetota</taxon>
        <taxon>Actinomycetes</taxon>
        <taxon>Micromonosporales</taxon>
        <taxon>Micromonosporaceae</taxon>
        <taxon>Luedemannella</taxon>
    </lineage>
</organism>
<dbReference type="SUPFAM" id="SSF103039">
    <property type="entry name" value="CheC-like"/>
    <property type="match status" value="1"/>
</dbReference>
<name>A0ABP4Y1N5_9ACTN</name>
<dbReference type="PANTHER" id="PTHR39452">
    <property type="entry name" value="CHEY-P PHOSPHATASE CHEX"/>
    <property type="match status" value="1"/>
</dbReference>
<comment type="caution">
    <text evidence="3">The sequence shown here is derived from an EMBL/GenBank/DDBJ whole genome shotgun (WGS) entry which is preliminary data.</text>
</comment>
<dbReference type="InterPro" id="IPR028051">
    <property type="entry name" value="CheX-like_dom"/>
</dbReference>
<evidence type="ECO:0000313" key="3">
    <source>
        <dbReference type="EMBL" id="GAA1800896.1"/>
    </source>
</evidence>
<keyword evidence="1" id="KW-0145">Chemotaxis</keyword>
<dbReference type="RefSeq" id="WP_344129306.1">
    <property type="nucleotide sequence ID" value="NZ_BAAALT010000058.1"/>
</dbReference>
<dbReference type="InterPro" id="IPR028976">
    <property type="entry name" value="CheC-like_sf"/>
</dbReference>
<protein>
    <recommendedName>
        <fullName evidence="2">Chemotaxis phosphatase CheX-like domain-containing protein</fullName>
    </recommendedName>
</protein>
<evidence type="ECO:0000256" key="1">
    <source>
        <dbReference type="ARBA" id="ARBA00022500"/>
    </source>
</evidence>
<dbReference type="Proteomes" id="UP001500218">
    <property type="component" value="Unassembled WGS sequence"/>
</dbReference>
<keyword evidence="4" id="KW-1185">Reference proteome</keyword>
<feature type="domain" description="Chemotaxis phosphatase CheX-like" evidence="2">
    <location>
        <begin position="43"/>
        <end position="128"/>
    </location>
</feature>
<sequence>MSTEIVPTAQDLADIVGQVWSSYLDTEGTDPLIPIEESPSTDIVASVSITGGWSGHVVVSCSDAAAKQAAAAFLMMDATEVSADDVTDVLGELANIVGGNVKSMLPASSMVSLPQVVNVSGGSVRWPACVQICELAGVWREEPVSIAMWQKTDLADGNG</sequence>
<dbReference type="PANTHER" id="PTHR39452:SF1">
    <property type="entry name" value="CHEY-P PHOSPHATASE CHEX"/>
    <property type="match status" value="1"/>
</dbReference>
<evidence type="ECO:0000259" key="2">
    <source>
        <dbReference type="Pfam" id="PF13690"/>
    </source>
</evidence>
<reference evidence="4" key="1">
    <citation type="journal article" date="2019" name="Int. J. Syst. Evol. Microbiol.">
        <title>The Global Catalogue of Microorganisms (GCM) 10K type strain sequencing project: providing services to taxonomists for standard genome sequencing and annotation.</title>
        <authorList>
            <consortium name="The Broad Institute Genomics Platform"/>
            <consortium name="The Broad Institute Genome Sequencing Center for Infectious Disease"/>
            <person name="Wu L."/>
            <person name="Ma J."/>
        </authorList>
    </citation>
    <scope>NUCLEOTIDE SEQUENCE [LARGE SCALE GENOMIC DNA]</scope>
    <source>
        <strain evidence="4">JCM 13250</strain>
    </source>
</reference>
<gene>
    <name evidence="3" type="ORF">GCM10009682_23180</name>
</gene>
<proteinExistence type="predicted"/>
<evidence type="ECO:0000313" key="4">
    <source>
        <dbReference type="Proteomes" id="UP001500218"/>
    </source>
</evidence>